<evidence type="ECO:0000313" key="2">
    <source>
        <dbReference type="EnsemblMetazoa" id="PPAI002502-PA"/>
    </source>
</evidence>
<accession>A0A1B0D4U4</accession>
<proteinExistence type="predicted"/>
<dbReference type="EnsemblMetazoa" id="PPAI002502-RA">
    <property type="protein sequence ID" value="PPAI002502-PA"/>
    <property type="gene ID" value="PPAI002502"/>
</dbReference>
<sequence>MPNITVNVTENRDTVLKTLEETIPENSLDSLISALKTIKETSNAYMTELVNRQNSTEAPAQTSKTENHTEEEDSEEEAGESGAASSPKKAKTS</sequence>
<evidence type="ECO:0000313" key="3">
    <source>
        <dbReference type="Proteomes" id="UP000092462"/>
    </source>
</evidence>
<feature type="compositionally biased region" description="Polar residues" evidence="1">
    <location>
        <begin position="47"/>
        <end position="64"/>
    </location>
</feature>
<protein>
    <submittedName>
        <fullName evidence="2">Uncharacterized protein</fullName>
    </submittedName>
</protein>
<dbReference type="Proteomes" id="UP000092462">
    <property type="component" value="Unassembled WGS sequence"/>
</dbReference>
<evidence type="ECO:0000256" key="1">
    <source>
        <dbReference type="SAM" id="MobiDB-lite"/>
    </source>
</evidence>
<dbReference type="AlphaFoldDB" id="A0A1B0D4U4"/>
<feature type="compositionally biased region" description="Acidic residues" evidence="1">
    <location>
        <begin position="69"/>
        <end position="79"/>
    </location>
</feature>
<name>A0A1B0D4U4_PHLPP</name>
<organism evidence="2 3">
    <name type="scientific">Phlebotomus papatasi</name>
    <name type="common">Sandfly</name>
    <dbReference type="NCBI Taxonomy" id="29031"/>
    <lineage>
        <taxon>Eukaryota</taxon>
        <taxon>Metazoa</taxon>
        <taxon>Ecdysozoa</taxon>
        <taxon>Arthropoda</taxon>
        <taxon>Hexapoda</taxon>
        <taxon>Insecta</taxon>
        <taxon>Pterygota</taxon>
        <taxon>Neoptera</taxon>
        <taxon>Endopterygota</taxon>
        <taxon>Diptera</taxon>
        <taxon>Nematocera</taxon>
        <taxon>Psychodoidea</taxon>
        <taxon>Psychodidae</taxon>
        <taxon>Phlebotomus</taxon>
        <taxon>Phlebotomus</taxon>
    </lineage>
</organism>
<dbReference type="EMBL" id="AJVK01024878">
    <property type="status" value="NOT_ANNOTATED_CDS"/>
    <property type="molecule type" value="Genomic_DNA"/>
</dbReference>
<reference evidence="2" key="1">
    <citation type="submission" date="2022-08" db="UniProtKB">
        <authorList>
            <consortium name="EnsemblMetazoa"/>
        </authorList>
    </citation>
    <scope>IDENTIFICATION</scope>
    <source>
        <strain evidence="2">Israel</strain>
    </source>
</reference>
<keyword evidence="3" id="KW-1185">Reference proteome</keyword>
<dbReference type="VEuPathDB" id="VectorBase:PPAI002502"/>
<feature type="region of interest" description="Disordered" evidence="1">
    <location>
        <begin position="47"/>
        <end position="93"/>
    </location>
</feature>